<gene>
    <name evidence="1" type="ORF">L3X39_04740</name>
</gene>
<dbReference type="PROSITE" id="PS51257">
    <property type="entry name" value="PROKAR_LIPOPROTEIN"/>
    <property type="match status" value="1"/>
</dbReference>
<evidence type="ECO:0000313" key="1">
    <source>
        <dbReference type="EMBL" id="MCF7559936.1"/>
    </source>
</evidence>
<reference evidence="1 2" key="1">
    <citation type="submission" date="2022-01" db="EMBL/GenBank/DDBJ databases">
        <title>Draft genome sequence of Sabulilitoribacter multivorans KCTC 32326.</title>
        <authorList>
            <person name="Oh J.-S."/>
        </authorList>
    </citation>
    <scope>NUCLEOTIDE SEQUENCE [LARGE SCALE GENOMIC DNA]</scope>
    <source>
        <strain evidence="1 2">M-M16</strain>
    </source>
</reference>
<dbReference type="Proteomes" id="UP001200022">
    <property type="component" value="Unassembled WGS sequence"/>
</dbReference>
<comment type="caution">
    <text evidence="1">The sequence shown here is derived from an EMBL/GenBank/DDBJ whole genome shotgun (WGS) entry which is preliminary data.</text>
</comment>
<keyword evidence="2" id="KW-1185">Reference proteome</keyword>
<accession>A0ABS9IGQ3</accession>
<evidence type="ECO:0008006" key="3">
    <source>
        <dbReference type="Google" id="ProtNLM"/>
    </source>
</evidence>
<dbReference type="EMBL" id="JAKKDV010000001">
    <property type="protein sequence ID" value="MCF7559936.1"/>
    <property type="molecule type" value="Genomic_DNA"/>
</dbReference>
<protein>
    <recommendedName>
        <fullName evidence="3">TonB protein C-terminal</fullName>
    </recommendedName>
</protein>
<dbReference type="RefSeq" id="WP_237230599.1">
    <property type="nucleotide sequence ID" value="NZ_JAKKDV010000001.1"/>
</dbReference>
<evidence type="ECO:0000313" key="2">
    <source>
        <dbReference type="Proteomes" id="UP001200022"/>
    </source>
</evidence>
<proteinExistence type="predicted"/>
<organism evidence="1 2">
    <name type="scientific">Flaviramulus multivorans</name>
    <dbReference type="NCBI Taxonomy" id="1304750"/>
    <lineage>
        <taxon>Bacteria</taxon>
        <taxon>Pseudomonadati</taxon>
        <taxon>Bacteroidota</taxon>
        <taxon>Flavobacteriia</taxon>
        <taxon>Flavobacteriales</taxon>
        <taxon>Flavobacteriaceae</taxon>
        <taxon>Flaviramulus</taxon>
    </lineage>
</organism>
<sequence length="158" mass="18202">MRQICFFLCMLVLTSCECFNVKKTTPEAILNEELKTFNWKEVDTYPSFSECDSLAGKEEKMYCFQYFLKKHISGKLLNETIVVNQDINDTINLQFQVSDKGVLSILNTDMDSVTIKEIPNINELLYKSLDSLPKIYPAIKRGQQVTTEFNLPIIINVN</sequence>
<name>A0ABS9IGQ3_9FLAO</name>